<evidence type="ECO:0008006" key="4">
    <source>
        <dbReference type="Google" id="ProtNLM"/>
    </source>
</evidence>
<keyword evidence="1" id="KW-0812">Transmembrane</keyword>
<dbReference type="EMBL" id="BONZ01000009">
    <property type="protein sequence ID" value="GIH12738.1"/>
    <property type="molecule type" value="Genomic_DNA"/>
</dbReference>
<evidence type="ECO:0000313" key="2">
    <source>
        <dbReference type="EMBL" id="GIH12738.1"/>
    </source>
</evidence>
<dbReference type="Proteomes" id="UP000642748">
    <property type="component" value="Unassembled WGS sequence"/>
</dbReference>
<dbReference type="NCBIfam" id="NF038083">
    <property type="entry name" value="CU044_5270_fam"/>
    <property type="match status" value="1"/>
</dbReference>
<reference evidence="2" key="1">
    <citation type="submission" date="2021-01" db="EMBL/GenBank/DDBJ databases">
        <title>Whole genome shotgun sequence of Rugosimonospora africana NBRC 104875.</title>
        <authorList>
            <person name="Komaki H."/>
            <person name="Tamura T."/>
        </authorList>
    </citation>
    <scope>NUCLEOTIDE SEQUENCE</scope>
    <source>
        <strain evidence="2">NBRC 104875</strain>
    </source>
</reference>
<organism evidence="2 3">
    <name type="scientific">Rugosimonospora africana</name>
    <dbReference type="NCBI Taxonomy" id="556532"/>
    <lineage>
        <taxon>Bacteria</taxon>
        <taxon>Bacillati</taxon>
        <taxon>Actinomycetota</taxon>
        <taxon>Actinomycetes</taxon>
        <taxon>Micromonosporales</taxon>
        <taxon>Micromonosporaceae</taxon>
        <taxon>Rugosimonospora</taxon>
    </lineage>
</organism>
<keyword evidence="3" id="KW-1185">Reference proteome</keyword>
<dbReference type="AlphaFoldDB" id="A0A8J3QKN7"/>
<feature type="transmembrane region" description="Helical" evidence="1">
    <location>
        <begin position="63"/>
        <end position="86"/>
    </location>
</feature>
<keyword evidence="1" id="KW-0472">Membrane</keyword>
<keyword evidence="1" id="KW-1133">Transmembrane helix</keyword>
<proteinExistence type="predicted"/>
<comment type="caution">
    <text evidence="2">The sequence shown here is derived from an EMBL/GenBank/DDBJ whole genome shotgun (WGS) entry which is preliminary data.</text>
</comment>
<evidence type="ECO:0000256" key="1">
    <source>
        <dbReference type="SAM" id="Phobius"/>
    </source>
</evidence>
<dbReference type="RefSeq" id="WP_203916435.1">
    <property type="nucleotide sequence ID" value="NZ_BONZ01000009.1"/>
</dbReference>
<sequence length="327" mass="34568">MNATSTPSNPHEYEDLAWLLPEPAESELPSDRYLHIQEFVMSQIQQDLRPAPQRPRRASRRRVAYLASALAATAAIAGVAVAAGGIGGTATSRALPGASNTAAATSLSGQQILLAAATTAEHLPNGAGNYWYLKVVSDGGDGKPSVFEMWNGRDGQTWFRGEKNAGTVTKFEQLNPFVLGGAKVSYEQIQALPTEPAALKASIDQIISNGDVRSSGGDLTAAQQKQQAVLESLISLVSQLPAPQKVRAAAFRAIAAYPNVTSLGQVDGGLGLRITFAELPAARLVIDPTSAQVRRTDFIVSPDGSLQFAAGRGDFTLTSEWTDTLPK</sequence>
<evidence type="ECO:0000313" key="3">
    <source>
        <dbReference type="Proteomes" id="UP000642748"/>
    </source>
</evidence>
<name>A0A8J3QKN7_9ACTN</name>
<dbReference type="InterPro" id="IPR047789">
    <property type="entry name" value="CU044_5270-like"/>
</dbReference>
<gene>
    <name evidence="2" type="ORF">Raf01_09100</name>
</gene>
<protein>
    <recommendedName>
        <fullName evidence="4">CU044_5270 family protein</fullName>
    </recommendedName>
</protein>
<accession>A0A8J3QKN7</accession>